<name>A0A1H5MNI3_RHOJO</name>
<dbReference type="EMBL" id="FNTL01000005">
    <property type="protein sequence ID" value="SEE90876.1"/>
    <property type="molecule type" value="Genomic_DNA"/>
</dbReference>
<gene>
    <name evidence="1" type="ORF">SAMN04490220_9157</name>
</gene>
<dbReference type="AlphaFoldDB" id="A0A1H5MNI3"/>
<reference evidence="2" key="1">
    <citation type="submission" date="2016-10" db="EMBL/GenBank/DDBJ databases">
        <authorList>
            <person name="Varghese N."/>
        </authorList>
    </citation>
    <scope>NUCLEOTIDE SEQUENCE [LARGE SCALE GENOMIC DNA]</scope>
    <source>
        <strain evidence="2">DSM 44719</strain>
    </source>
</reference>
<proteinExistence type="predicted"/>
<accession>A0A1H5MNI3</accession>
<evidence type="ECO:0000313" key="1">
    <source>
        <dbReference type="EMBL" id="SEE90876.1"/>
    </source>
</evidence>
<evidence type="ECO:0000313" key="2">
    <source>
        <dbReference type="Proteomes" id="UP000183407"/>
    </source>
</evidence>
<protein>
    <submittedName>
        <fullName evidence="1">Uncharacterized protein</fullName>
    </submittedName>
</protein>
<dbReference type="Proteomes" id="UP000183407">
    <property type="component" value="Unassembled WGS sequence"/>
</dbReference>
<sequence>MPRPSSWVSTTASTLGEELARIGLTVPTDRLEALLTDRVTAVAEQMRITERTARRYFDHDALRTLARELALSIKEEAPGADLLTLPRTIAMPLPTLGATIAALIEVAALTGTNRGPDQPTTAMALISTLGVLTRDHDGDLPTVWVPEPLLMRAVRLIENTANLVHQGCPLPPDVAENVRPHLQKALRDDAARLRALIPDTGRRTGSGLWAVPDDPR</sequence>
<dbReference type="RefSeq" id="WP_378382153.1">
    <property type="nucleotide sequence ID" value="NZ_JBHLVE010000082.1"/>
</dbReference>
<organism evidence="1 2">
    <name type="scientific">Rhodococcus jostii</name>
    <dbReference type="NCBI Taxonomy" id="132919"/>
    <lineage>
        <taxon>Bacteria</taxon>
        <taxon>Bacillati</taxon>
        <taxon>Actinomycetota</taxon>
        <taxon>Actinomycetes</taxon>
        <taxon>Mycobacteriales</taxon>
        <taxon>Nocardiaceae</taxon>
        <taxon>Rhodococcus</taxon>
    </lineage>
</organism>